<dbReference type="InterPro" id="IPR012340">
    <property type="entry name" value="NA-bd_OB-fold"/>
</dbReference>
<dbReference type="Gene3D" id="2.40.50.140">
    <property type="entry name" value="Nucleic acid-binding proteins"/>
    <property type="match status" value="1"/>
</dbReference>
<dbReference type="Pfam" id="PF02721">
    <property type="entry name" value="DUF223"/>
    <property type="match status" value="1"/>
</dbReference>
<accession>A0A816QQV5</accession>
<protein>
    <submittedName>
        <fullName evidence="2">(rape) hypothetical protein</fullName>
    </submittedName>
</protein>
<dbReference type="Proteomes" id="UP001295469">
    <property type="component" value="Chromosome C06"/>
</dbReference>
<proteinExistence type="predicted"/>
<evidence type="ECO:0000313" key="2">
    <source>
        <dbReference type="EMBL" id="CAF2064053.1"/>
    </source>
</evidence>
<name>A0A816QQV5_BRANA</name>
<feature type="domain" description="Replication protein A 70 kDa DNA-binding subunit B/D first OB fold" evidence="1">
    <location>
        <begin position="18"/>
        <end position="114"/>
    </location>
</feature>
<gene>
    <name evidence="2" type="ORF">DARMORV10_C06P45450.1</name>
</gene>
<dbReference type="CDD" id="cd04480">
    <property type="entry name" value="RPA1_DBD_A_like"/>
    <property type="match status" value="1"/>
</dbReference>
<dbReference type="EMBL" id="HG994370">
    <property type="protein sequence ID" value="CAF2064053.1"/>
    <property type="molecule type" value="Genomic_DNA"/>
</dbReference>
<feature type="non-terminal residue" evidence="2">
    <location>
        <position position="1"/>
    </location>
</feature>
<sequence length="114" mass="12935">MASKALNNTANDSKQQITAISDLKPKYTTKMVHVKVLHSWSQNINHRGDHGIPLILIDVNISNLFNCNMYKGHKIHASCKKTYFESKGRLLLVGVWRNIRNFQVRPAGGAYRTT</sequence>
<reference evidence="2" key="1">
    <citation type="submission" date="2021-01" db="EMBL/GenBank/DDBJ databases">
        <authorList>
            <consortium name="Genoscope - CEA"/>
            <person name="William W."/>
        </authorList>
    </citation>
    <scope>NUCLEOTIDE SEQUENCE</scope>
</reference>
<dbReference type="SUPFAM" id="SSF50249">
    <property type="entry name" value="Nucleic acid-binding proteins"/>
    <property type="match status" value="1"/>
</dbReference>
<evidence type="ECO:0000259" key="1">
    <source>
        <dbReference type="Pfam" id="PF02721"/>
    </source>
</evidence>
<organism evidence="2">
    <name type="scientific">Brassica napus</name>
    <name type="common">Rape</name>
    <dbReference type="NCBI Taxonomy" id="3708"/>
    <lineage>
        <taxon>Eukaryota</taxon>
        <taxon>Viridiplantae</taxon>
        <taxon>Streptophyta</taxon>
        <taxon>Embryophyta</taxon>
        <taxon>Tracheophyta</taxon>
        <taxon>Spermatophyta</taxon>
        <taxon>Magnoliopsida</taxon>
        <taxon>eudicotyledons</taxon>
        <taxon>Gunneridae</taxon>
        <taxon>Pentapetalae</taxon>
        <taxon>rosids</taxon>
        <taxon>malvids</taxon>
        <taxon>Brassicales</taxon>
        <taxon>Brassicaceae</taxon>
        <taxon>Brassiceae</taxon>
        <taxon>Brassica</taxon>
    </lineage>
</organism>
<dbReference type="InterPro" id="IPR003871">
    <property type="entry name" value="RFA1B/D_OB_1st"/>
</dbReference>
<dbReference type="AlphaFoldDB" id="A0A816QQV5"/>